<protein>
    <submittedName>
        <fullName evidence="2">Uncharacterized protein</fullName>
    </submittedName>
</protein>
<name>A0ABT4UA57_9ACTN</name>
<dbReference type="EMBL" id="JAQFWQ010000084">
    <property type="protein sequence ID" value="MDA2813621.1"/>
    <property type="molecule type" value="Genomic_DNA"/>
</dbReference>
<accession>A0ABT4UA57</accession>
<dbReference type="Proteomes" id="UP001527866">
    <property type="component" value="Unassembled WGS sequence"/>
</dbReference>
<organism evidence="2 3">
    <name type="scientific">Nocardiopsis endophytica</name>
    <dbReference type="NCBI Taxonomy" id="3018445"/>
    <lineage>
        <taxon>Bacteria</taxon>
        <taxon>Bacillati</taxon>
        <taxon>Actinomycetota</taxon>
        <taxon>Actinomycetes</taxon>
        <taxon>Streptosporangiales</taxon>
        <taxon>Nocardiopsidaceae</taxon>
        <taxon>Nocardiopsis</taxon>
    </lineage>
</organism>
<comment type="caution">
    <text evidence="2">The sequence shown here is derived from an EMBL/GenBank/DDBJ whole genome shotgun (WGS) entry which is preliminary data.</text>
</comment>
<feature type="compositionally biased region" description="Basic residues" evidence="1">
    <location>
        <begin position="122"/>
        <end position="132"/>
    </location>
</feature>
<dbReference type="RefSeq" id="WP_270688693.1">
    <property type="nucleotide sequence ID" value="NZ_JAQFWQ010000084.1"/>
</dbReference>
<reference evidence="2 3" key="1">
    <citation type="submission" date="2023-01" db="EMBL/GenBank/DDBJ databases">
        <title>Draft genome sequence of Nocardiopsis sp. RSe5-2 isolated from halophytes.</title>
        <authorList>
            <person name="Duangmal K."/>
            <person name="Chantavorakit T."/>
        </authorList>
    </citation>
    <scope>NUCLEOTIDE SEQUENCE [LARGE SCALE GENOMIC DNA]</scope>
    <source>
        <strain evidence="2 3">RSe5-2</strain>
    </source>
</reference>
<evidence type="ECO:0000256" key="1">
    <source>
        <dbReference type="SAM" id="MobiDB-lite"/>
    </source>
</evidence>
<proteinExistence type="predicted"/>
<evidence type="ECO:0000313" key="3">
    <source>
        <dbReference type="Proteomes" id="UP001527866"/>
    </source>
</evidence>
<keyword evidence="3" id="KW-1185">Reference proteome</keyword>
<feature type="region of interest" description="Disordered" evidence="1">
    <location>
        <begin position="81"/>
        <end position="166"/>
    </location>
</feature>
<gene>
    <name evidence="2" type="ORF">O4J56_23455</name>
</gene>
<evidence type="ECO:0000313" key="2">
    <source>
        <dbReference type="EMBL" id="MDA2813621.1"/>
    </source>
</evidence>
<sequence>MTSWMVILALLLLLSAVFGIWWLVQWTAGPRRYFEAGHADPRRDRFPVRERDALAPRTVEEAPGAGDRFDPPIGERAAAVIEGERHGRSTMSTSIDAAARGLIDDMADEPGHGPEPPPWSVGRRRRRRPRRAGRADRSRSGVAPADEPGWGTVRPYARRPGDPRGY</sequence>